<dbReference type="InterPro" id="IPR011009">
    <property type="entry name" value="Kinase-like_dom_sf"/>
</dbReference>
<proteinExistence type="predicted"/>
<dbReference type="Proteomes" id="UP001163850">
    <property type="component" value="Unassembled WGS sequence"/>
</dbReference>
<dbReference type="AlphaFoldDB" id="A0AA38PUV7"/>
<keyword evidence="1" id="KW-1133">Transmembrane helix</keyword>
<sequence length="327" mass="36800">MALLRLRCSTAFCKSKGMQRPVDPLLTSSAGQSKIFSSILFRLLLFVSILLAAITHAAPSSLSLSYDKAMKEELLGTTKERNPPWILEFYGDYAYLDEEDRTAFTKILDLNTQDIGDRINGDRGDYSESVVKLKKDYGGYTKDEVVVKIIRELIGDKGIGDRYIGEVKALKAVGLYVDSGIAPVRPDKTKAAVIMMKKLDGVPIKETIEYKHADPEQREKMLSDAKPMIREQVVNWAVTKRILHADFHRNNLLFGGTRTATHISLNLPISEVKVLDFGYPGILKVDKGVTKQQVEHWFNLQWEACMSGYDVINEKEANIKKKEGKVQ</sequence>
<dbReference type="SUPFAM" id="SSF56112">
    <property type="entry name" value="Protein kinase-like (PK-like)"/>
    <property type="match status" value="1"/>
</dbReference>
<evidence type="ECO:0000256" key="1">
    <source>
        <dbReference type="SAM" id="Phobius"/>
    </source>
</evidence>
<keyword evidence="1" id="KW-0812">Transmembrane</keyword>
<gene>
    <name evidence="2" type="ORF">F5890DRAFT_1531668</name>
</gene>
<evidence type="ECO:0000313" key="2">
    <source>
        <dbReference type="EMBL" id="KAJ3982101.1"/>
    </source>
</evidence>
<dbReference type="EMBL" id="MU802077">
    <property type="protein sequence ID" value="KAJ3982101.1"/>
    <property type="molecule type" value="Genomic_DNA"/>
</dbReference>
<feature type="transmembrane region" description="Helical" evidence="1">
    <location>
        <begin position="39"/>
        <end position="58"/>
    </location>
</feature>
<accession>A0AA38PUV7</accession>
<comment type="caution">
    <text evidence="2">The sequence shown here is derived from an EMBL/GenBank/DDBJ whole genome shotgun (WGS) entry which is preliminary data.</text>
</comment>
<organism evidence="2 3">
    <name type="scientific">Lentinula detonsa</name>
    <dbReference type="NCBI Taxonomy" id="2804962"/>
    <lineage>
        <taxon>Eukaryota</taxon>
        <taxon>Fungi</taxon>
        <taxon>Dikarya</taxon>
        <taxon>Basidiomycota</taxon>
        <taxon>Agaricomycotina</taxon>
        <taxon>Agaricomycetes</taxon>
        <taxon>Agaricomycetidae</taxon>
        <taxon>Agaricales</taxon>
        <taxon>Marasmiineae</taxon>
        <taxon>Omphalotaceae</taxon>
        <taxon>Lentinula</taxon>
    </lineage>
</organism>
<reference evidence="2" key="1">
    <citation type="submission" date="2022-08" db="EMBL/GenBank/DDBJ databases">
        <authorList>
            <consortium name="DOE Joint Genome Institute"/>
            <person name="Min B."/>
            <person name="Riley R."/>
            <person name="Sierra-Patev S."/>
            <person name="Naranjo-Ortiz M."/>
            <person name="Looney B."/>
            <person name="Konkel Z."/>
            <person name="Slot J.C."/>
            <person name="Sakamoto Y."/>
            <person name="Steenwyk J.L."/>
            <person name="Rokas A."/>
            <person name="Carro J."/>
            <person name="Camarero S."/>
            <person name="Ferreira P."/>
            <person name="Molpeceres G."/>
            <person name="Ruiz-Duenas F.J."/>
            <person name="Serrano A."/>
            <person name="Henrissat B."/>
            <person name="Drula E."/>
            <person name="Hughes K.W."/>
            <person name="Mata J.L."/>
            <person name="Ishikawa N.K."/>
            <person name="Vargas-Isla R."/>
            <person name="Ushijima S."/>
            <person name="Smith C.A."/>
            <person name="Ahrendt S."/>
            <person name="Andreopoulos W."/>
            <person name="He G."/>
            <person name="Labutti K."/>
            <person name="Lipzen A."/>
            <person name="Ng V."/>
            <person name="Sandor L."/>
            <person name="Barry K."/>
            <person name="Martinez A.T."/>
            <person name="Xiao Y."/>
            <person name="Gibbons J.G."/>
            <person name="Terashima K."/>
            <person name="Hibbett D.S."/>
            <person name="Grigoriev I.V."/>
        </authorList>
    </citation>
    <scope>NUCLEOTIDE SEQUENCE</scope>
    <source>
        <strain evidence="2">TFB7829</strain>
    </source>
</reference>
<name>A0AA38PUV7_9AGAR</name>
<evidence type="ECO:0000313" key="3">
    <source>
        <dbReference type="Proteomes" id="UP001163850"/>
    </source>
</evidence>
<evidence type="ECO:0008006" key="4">
    <source>
        <dbReference type="Google" id="ProtNLM"/>
    </source>
</evidence>
<keyword evidence="1" id="KW-0472">Membrane</keyword>
<protein>
    <recommendedName>
        <fullName evidence="4">Protein kinase domain-containing protein</fullName>
    </recommendedName>
</protein>